<protein>
    <recommendedName>
        <fullName evidence="2">Death domain-containing protein</fullName>
    </recommendedName>
</protein>
<reference evidence="1" key="1">
    <citation type="submission" date="2017-05" db="UniProtKB">
        <authorList>
            <consortium name="EnsemblMetazoa"/>
        </authorList>
    </citation>
    <scope>IDENTIFICATION</scope>
</reference>
<dbReference type="InParanoid" id="A0A1X7V7U1"/>
<organism evidence="1">
    <name type="scientific">Amphimedon queenslandica</name>
    <name type="common">Sponge</name>
    <dbReference type="NCBI Taxonomy" id="400682"/>
    <lineage>
        <taxon>Eukaryota</taxon>
        <taxon>Metazoa</taxon>
        <taxon>Porifera</taxon>
        <taxon>Demospongiae</taxon>
        <taxon>Heteroscleromorpha</taxon>
        <taxon>Haplosclerida</taxon>
        <taxon>Niphatidae</taxon>
        <taxon>Amphimedon</taxon>
    </lineage>
</organism>
<evidence type="ECO:0000313" key="1">
    <source>
        <dbReference type="EnsemblMetazoa" id="Aqu2.1.36043_001"/>
    </source>
</evidence>
<evidence type="ECO:0008006" key="2">
    <source>
        <dbReference type="Google" id="ProtNLM"/>
    </source>
</evidence>
<dbReference type="AlphaFoldDB" id="A0A1X7V7U1"/>
<sequence length="330" mass="37648">LVELLSSSKFTAGTWEQFVCYLPNVTQDVIVGIKQNVEENEAGPFNCIDAVAQCCHSNPHLTWRNICIALLSSNEVTLARQIFEKHSKGPAREEALALAEDWQQEVFKSHHVSFTLLLCKKMKLSSATEIEFSSDHAISLQFQNLLKKFPGLVRDIRKFYASSKEYDVIDIARWIEESYEVTGLVHDGTTVDEIFNVLQPHYNFLCIDPLSDLMEEYPINDQNVLLKYCQYTECLESFTDSAKISEVMTSIEAALTEEDSKTDPKVVLKLSGKWTDRAIKNLQKLLEHFFPEEAKYLTIKKIRTGSIEIHFLAASYKVIRSLIPKAQDKV</sequence>
<name>A0A1X7V7U1_AMPQE</name>
<proteinExistence type="predicted"/>
<accession>A0A1X7V7U1</accession>
<dbReference type="EnsemblMetazoa" id="Aqu2.1.36043_001">
    <property type="protein sequence ID" value="Aqu2.1.36043_001"/>
    <property type="gene ID" value="Aqu2.1.36043"/>
</dbReference>